<dbReference type="Gene3D" id="3.50.50.60">
    <property type="entry name" value="FAD/NAD(P)-binding domain"/>
    <property type="match status" value="2"/>
</dbReference>
<dbReference type="Proteomes" id="UP000285579">
    <property type="component" value="Unassembled WGS sequence"/>
</dbReference>
<evidence type="ECO:0000313" key="8">
    <source>
        <dbReference type="Proteomes" id="UP000285579"/>
    </source>
</evidence>
<dbReference type="GO" id="GO:0070224">
    <property type="term" value="F:sulfide:quinone oxidoreductase activity"/>
    <property type="evidence" value="ECO:0007669"/>
    <property type="project" value="TreeGrafter"/>
</dbReference>
<dbReference type="GO" id="GO:0070221">
    <property type="term" value="P:sulfide oxidation, using sulfide:quinone oxidoreductase"/>
    <property type="evidence" value="ECO:0007669"/>
    <property type="project" value="TreeGrafter"/>
</dbReference>
<evidence type="ECO:0000256" key="3">
    <source>
        <dbReference type="ARBA" id="ARBA00022719"/>
    </source>
</evidence>
<reference evidence="7 8" key="1">
    <citation type="journal article" date="2016" name="Front. Microbiol.">
        <title>Comprehensive Phylogenetic Analysis of Bovine Non-aureus Staphylococci Species Based on Whole-Genome Sequencing.</title>
        <authorList>
            <person name="Naushad S."/>
            <person name="Barkema H.W."/>
            <person name="Luby C."/>
            <person name="Condas L.A."/>
            <person name="Nobrega D.B."/>
            <person name="Carson D.A."/>
            <person name="De Buck J."/>
        </authorList>
    </citation>
    <scope>NUCLEOTIDE SEQUENCE [LARGE SCALE GENOMIC DNA]</scope>
    <source>
        <strain evidence="7 8">SNUC 1349</strain>
    </source>
</reference>
<evidence type="ECO:0000256" key="1">
    <source>
        <dbReference type="ARBA" id="ARBA00001974"/>
    </source>
</evidence>
<gene>
    <name evidence="7" type="ORF">BU104_13035</name>
</gene>
<dbReference type="SUPFAM" id="SSF51905">
    <property type="entry name" value="FAD/NAD(P)-binding domain"/>
    <property type="match status" value="2"/>
</dbReference>
<dbReference type="FunFam" id="3.50.50.60:FF:000034">
    <property type="entry name" value="sulfide:quinone oxidoreductase, mitochondrial"/>
    <property type="match status" value="1"/>
</dbReference>
<sequence>MFFTLQQNLTVASRLLRKNQSLKGKIAIIDPAEYHYYQPLWTLVGAGASSLKSSRKDMKSVIPEGVQWIKNAVSSFQPENNSIILGDNSVVSYEFLVVAPGLQINWSSIKGLKENIGKNGVCSNYSPDYVRETWRQISKFKQGNAIFTHPNTPIKCGGAPMKIMYLAEDYFRKHNIRSNANVIYKTPKDALFDVGKYNKELEKIVEERDIIVDYNYNLVEIDGDKKEATFEHIKTNDRKTIDYEMLHVTPPMGPLRVLKESTLSDSDGWVDVNPTTLQHKSYSNIFALGDASNVPTSKTGAAIRKQAPIVVNNLLQVMDNEMLTHHYDGYTSCPIVTGYNKLILAEFDYNKKPKETFPFNQAKERRSMYIFKKDLLPKMYWYGMLKGLI</sequence>
<keyword evidence="2" id="KW-0285">Flavoprotein</keyword>
<keyword evidence="3" id="KW-0874">Quinone</keyword>
<accession>A0AAQ0LVY7</accession>
<keyword evidence="6" id="KW-0560">Oxidoreductase</keyword>
<proteinExistence type="predicted"/>
<evidence type="ECO:0000313" key="7">
    <source>
        <dbReference type="EMBL" id="RIM90725.1"/>
    </source>
</evidence>
<organism evidence="7 8">
    <name type="scientific">Staphylococcus xylosus</name>
    <dbReference type="NCBI Taxonomy" id="1288"/>
    <lineage>
        <taxon>Bacteria</taxon>
        <taxon>Bacillati</taxon>
        <taxon>Bacillota</taxon>
        <taxon>Bacilli</taxon>
        <taxon>Bacillales</taxon>
        <taxon>Staphylococcaceae</taxon>
        <taxon>Staphylococcus</taxon>
    </lineage>
</organism>
<comment type="cofactor">
    <cofactor evidence="1">
        <name>FAD</name>
        <dbReference type="ChEBI" id="CHEBI:57692"/>
    </cofactor>
</comment>
<evidence type="ECO:0000256" key="2">
    <source>
        <dbReference type="ARBA" id="ARBA00022630"/>
    </source>
</evidence>
<dbReference type="InterPro" id="IPR015904">
    <property type="entry name" value="Sulphide_quinone_reductase"/>
</dbReference>
<keyword evidence="5" id="KW-0809">Transit peptide</keyword>
<dbReference type="RefSeq" id="WP_070039775.1">
    <property type="nucleotide sequence ID" value="NZ_QXUG01000149.1"/>
</dbReference>
<dbReference type="EMBL" id="QXUI01000013">
    <property type="protein sequence ID" value="RIM90725.1"/>
    <property type="molecule type" value="Genomic_DNA"/>
</dbReference>
<dbReference type="PANTHER" id="PTHR10632">
    <property type="entry name" value="SULFIDE:QUINONE OXIDOREDUCTASE"/>
    <property type="match status" value="1"/>
</dbReference>
<dbReference type="AlphaFoldDB" id="A0AAQ0LVY7"/>
<dbReference type="InterPro" id="IPR036188">
    <property type="entry name" value="FAD/NAD-bd_sf"/>
</dbReference>
<protein>
    <submittedName>
        <fullName evidence="7">NAD(P)/FAD-dependent oxidoreductase</fullName>
    </submittedName>
</protein>
<evidence type="ECO:0000256" key="4">
    <source>
        <dbReference type="ARBA" id="ARBA00022827"/>
    </source>
</evidence>
<keyword evidence="4" id="KW-0274">FAD</keyword>
<dbReference type="GO" id="GO:0071949">
    <property type="term" value="F:FAD binding"/>
    <property type="evidence" value="ECO:0007669"/>
    <property type="project" value="TreeGrafter"/>
</dbReference>
<evidence type="ECO:0000256" key="6">
    <source>
        <dbReference type="ARBA" id="ARBA00023002"/>
    </source>
</evidence>
<comment type="caution">
    <text evidence="7">The sequence shown here is derived from an EMBL/GenBank/DDBJ whole genome shotgun (WGS) entry which is preliminary data.</text>
</comment>
<dbReference type="GO" id="GO:0048038">
    <property type="term" value="F:quinone binding"/>
    <property type="evidence" value="ECO:0007669"/>
    <property type="project" value="UniProtKB-KW"/>
</dbReference>
<name>A0AAQ0LVY7_STAXY</name>
<dbReference type="PANTHER" id="PTHR10632:SF2">
    <property type="entry name" value="SULFIDE:QUINONE OXIDOREDUCTASE, MITOCHONDRIAL"/>
    <property type="match status" value="1"/>
</dbReference>
<evidence type="ECO:0000256" key="5">
    <source>
        <dbReference type="ARBA" id="ARBA00022946"/>
    </source>
</evidence>